<dbReference type="AlphaFoldDB" id="A0A1M7YGN0"/>
<dbReference type="Proteomes" id="UP000184603">
    <property type="component" value="Unassembled WGS sequence"/>
</dbReference>
<keyword evidence="2" id="KW-1185">Reference proteome</keyword>
<dbReference type="EMBL" id="FRFE01000028">
    <property type="protein sequence ID" value="SHO51753.1"/>
    <property type="molecule type" value="Genomic_DNA"/>
</dbReference>
<proteinExistence type="predicted"/>
<dbReference type="PROSITE" id="PS51257">
    <property type="entry name" value="PROKAR_LIPOPROTEIN"/>
    <property type="match status" value="1"/>
</dbReference>
<protein>
    <submittedName>
        <fullName evidence="1">Uncharacterized protein</fullName>
    </submittedName>
</protein>
<accession>A0A1M7YGN0</accession>
<evidence type="ECO:0000313" key="2">
    <source>
        <dbReference type="Proteomes" id="UP000184603"/>
    </source>
</evidence>
<name>A0A1M7YGN0_9BACT</name>
<sequence length="117" mass="12256">MRSVLESVEFGKEGPSVVLTGIPAVGTSCALDTGAFSEGSHTTLGCKSIDGGNAEFLQPKGDLASRLSLSKWGGVAAPEKPGVSQKTLSIICLLTRKGMWSLGFESVVRYCSSFRLT</sequence>
<organism evidence="1 2">
    <name type="scientific">Desulfopila aestuarii DSM 18488</name>
    <dbReference type="NCBI Taxonomy" id="1121416"/>
    <lineage>
        <taxon>Bacteria</taxon>
        <taxon>Pseudomonadati</taxon>
        <taxon>Thermodesulfobacteriota</taxon>
        <taxon>Desulfobulbia</taxon>
        <taxon>Desulfobulbales</taxon>
        <taxon>Desulfocapsaceae</taxon>
        <taxon>Desulfopila</taxon>
    </lineage>
</organism>
<reference evidence="1 2" key="1">
    <citation type="submission" date="2016-12" db="EMBL/GenBank/DDBJ databases">
        <authorList>
            <person name="Song W.-J."/>
            <person name="Kurnit D.M."/>
        </authorList>
    </citation>
    <scope>NUCLEOTIDE SEQUENCE [LARGE SCALE GENOMIC DNA]</scope>
    <source>
        <strain evidence="1 2">DSM 18488</strain>
    </source>
</reference>
<gene>
    <name evidence="1" type="ORF">SAMN02745220_04209</name>
</gene>
<evidence type="ECO:0000313" key="1">
    <source>
        <dbReference type="EMBL" id="SHO51753.1"/>
    </source>
</evidence>